<dbReference type="EMBL" id="CP002582">
    <property type="protein sequence ID" value="ADZ84260.1"/>
    <property type="molecule type" value="Genomic_DNA"/>
</dbReference>
<sequence length="139" mass="16272">MFDRMLDKNSIPTIEEMNTYCGVNGNLFKEINHYLVEQLGTQTEIRFPYGNTYGWSITHREQQKLICDIFAEAGALTIMLRLSNKQFEAVYGEMHRYAQEHIDHKYICGDGGWIHYRVLSQEHVEDIKRLLKVKVCGVK</sequence>
<protein>
    <recommendedName>
        <fullName evidence="3">DUF3788 domain-containing protein</fullName>
    </recommendedName>
</protein>
<name>F2JHM1_CELLD</name>
<dbReference type="Pfam" id="PF12663">
    <property type="entry name" value="DUF3788"/>
    <property type="match status" value="1"/>
</dbReference>
<dbReference type="AlphaFoldDB" id="F2JHM1"/>
<dbReference type="KEGG" id="cle:Clole_2554"/>
<organism evidence="1 2">
    <name type="scientific">Cellulosilyticum lentocellum (strain ATCC 49066 / DSM 5427 / NCIMB 11756 / RHM5)</name>
    <name type="common">Clostridium lentocellum</name>
    <dbReference type="NCBI Taxonomy" id="642492"/>
    <lineage>
        <taxon>Bacteria</taxon>
        <taxon>Bacillati</taxon>
        <taxon>Bacillota</taxon>
        <taxon>Clostridia</taxon>
        <taxon>Lachnospirales</taxon>
        <taxon>Cellulosilyticaceae</taxon>
        <taxon>Cellulosilyticum</taxon>
    </lineage>
</organism>
<evidence type="ECO:0000313" key="1">
    <source>
        <dbReference type="EMBL" id="ADZ84260.1"/>
    </source>
</evidence>
<evidence type="ECO:0008006" key="3">
    <source>
        <dbReference type="Google" id="ProtNLM"/>
    </source>
</evidence>
<dbReference type="STRING" id="642492.Clole_2554"/>
<dbReference type="Proteomes" id="UP000008467">
    <property type="component" value="Chromosome"/>
</dbReference>
<accession>F2JHM1</accession>
<keyword evidence="2" id="KW-1185">Reference proteome</keyword>
<reference evidence="1 2" key="1">
    <citation type="journal article" date="2011" name="J. Bacteriol.">
        <title>Complete genome sequence of the cellulose-degrading bacterium Cellulosilyticum lentocellum.</title>
        <authorList>
            <consortium name="US DOE Joint Genome Institute"/>
            <person name="Miller D.A."/>
            <person name="Suen G."/>
            <person name="Bruce D."/>
            <person name="Copeland A."/>
            <person name="Cheng J.F."/>
            <person name="Detter C."/>
            <person name="Goodwin L.A."/>
            <person name="Han C.S."/>
            <person name="Hauser L.J."/>
            <person name="Land M.L."/>
            <person name="Lapidus A."/>
            <person name="Lucas S."/>
            <person name="Meincke L."/>
            <person name="Pitluck S."/>
            <person name="Tapia R."/>
            <person name="Teshima H."/>
            <person name="Woyke T."/>
            <person name="Fox B.G."/>
            <person name="Angert E.R."/>
            <person name="Currie C.R."/>
        </authorList>
    </citation>
    <scope>NUCLEOTIDE SEQUENCE [LARGE SCALE GENOMIC DNA]</scope>
    <source>
        <strain evidence="2">ATCC 49066 / DSM 5427 / NCIMB 11756 / RHM5</strain>
    </source>
</reference>
<gene>
    <name evidence="1" type="ordered locus">Clole_2554</name>
</gene>
<dbReference type="InterPro" id="IPR024265">
    <property type="entry name" value="DUF3788"/>
</dbReference>
<dbReference type="eggNOG" id="ENOG5031JZ3">
    <property type="taxonomic scope" value="Bacteria"/>
</dbReference>
<proteinExistence type="predicted"/>
<evidence type="ECO:0000313" key="2">
    <source>
        <dbReference type="Proteomes" id="UP000008467"/>
    </source>
</evidence>
<dbReference type="HOGENOM" id="CLU_125862_1_0_9"/>
<dbReference type="RefSeq" id="WP_013657553.1">
    <property type="nucleotide sequence ID" value="NC_015275.1"/>
</dbReference>